<dbReference type="KEGG" id="thd:BHV28_13390"/>
<feature type="domain" description="Peptidase M16 C-terminal" evidence="3">
    <location>
        <begin position="193"/>
        <end position="367"/>
    </location>
</feature>
<organism evidence="4 5">
    <name type="scientific">Candidatus Tokpelaia hoelldobleri</name>
    <dbReference type="NCBI Taxonomy" id="1902579"/>
    <lineage>
        <taxon>Bacteria</taxon>
        <taxon>Pseudomonadati</taxon>
        <taxon>Pseudomonadota</taxon>
        <taxon>Alphaproteobacteria</taxon>
        <taxon>Hyphomicrobiales</taxon>
        <taxon>Candidatus Tokpelaia</taxon>
    </lineage>
</organism>
<feature type="domain" description="Peptidase M16 N-terminal" evidence="2">
    <location>
        <begin position="47"/>
        <end position="184"/>
    </location>
</feature>
<dbReference type="InterPro" id="IPR011765">
    <property type="entry name" value="Pept_M16_N"/>
</dbReference>
<dbReference type="InterPro" id="IPR011249">
    <property type="entry name" value="Metalloenz_LuxS/M16"/>
</dbReference>
<dbReference type="STRING" id="1902579.BHV28_13390"/>
<dbReference type="PANTHER" id="PTHR11851:SF224">
    <property type="entry name" value="PROCESSING PROTEASE"/>
    <property type="match status" value="1"/>
</dbReference>
<keyword evidence="1" id="KW-0732">Signal</keyword>
<accession>A0A1U9JVW8</accession>
<dbReference type="SUPFAM" id="SSF63411">
    <property type="entry name" value="LuxS/MPP-like metallohydrolase"/>
    <property type="match status" value="2"/>
</dbReference>
<evidence type="ECO:0000259" key="2">
    <source>
        <dbReference type="Pfam" id="PF00675"/>
    </source>
</evidence>
<dbReference type="Gene3D" id="3.30.830.10">
    <property type="entry name" value="Metalloenzyme, LuxS/M16 peptidase-like"/>
    <property type="match status" value="2"/>
</dbReference>
<dbReference type="AlphaFoldDB" id="A0A1U9JVW8"/>
<dbReference type="Pfam" id="PF05193">
    <property type="entry name" value="Peptidase_M16_C"/>
    <property type="match status" value="1"/>
</dbReference>
<dbReference type="InterPro" id="IPR007863">
    <property type="entry name" value="Peptidase_M16_C"/>
</dbReference>
<gene>
    <name evidence="4" type="ORF">BHV28_13390</name>
</gene>
<name>A0A1U9JVW8_9HYPH</name>
<keyword evidence="5" id="KW-1185">Reference proteome</keyword>
<reference evidence="4 5" key="1">
    <citation type="journal article" date="2010" name="Science">
        <title>Genomic comparison of the ants Camponotus floridanus and Harpegnathos saltator.</title>
        <authorList>
            <person name="Bonasio R."/>
            <person name="Zhang G."/>
            <person name="Ye C."/>
            <person name="Mutti N.S."/>
            <person name="Fang X."/>
            <person name="Qin N."/>
            <person name="Donahue G."/>
            <person name="Yang P."/>
            <person name="Li Q."/>
            <person name="Li C."/>
            <person name="Zhang P."/>
            <person name="Huang Z."/>
            <person name="Berger S.L."/>
            <person name="Reinberg D."/>
            <person name="Wang J."/>
            <person name="Liebig J."/>
        </authorList>
    </citation>
    <scope>NUCLEOTIDE SEQUENCE [LARGE SCALE GENOMIC DNA]</scope>
    <source>
        <strain evidence="4 5">Hsal</strain>
    </source>
</reference>
<evidence type="ECO:0000256" key="1">
    <source>
        <dbReference type="SAM" id="SignalP"/>
    </source>
</evidence>
<evidence type="ECO:0000313" key="4">
    <source>
        <dbReference type="EMBL" id="AQS42022.1"/>
    </source>
</evidence>
<protein>
    <submittedName>
        <fullName evidence="4">Peptidase M16</fullName>
    </submittedName>
</protein>
<feature type="chain" id="PRO_5012707922" evidence="1">
    <location>
        <begin position="30"/>
        <end position="438"/>
    </location>
</feature>
<feature type="signal peptide" evidence="1">
    <location>
        <begin position="1"/>
        <end position="29"/>
    </location>
</feature>
<dbReference type="EMBL" id="CP017315">
    <property type="protein sequence ID" value="AQS42022.1"/>
    <property type="molecule type" value="Genomic_DNA"/>
</dbReference>
<sequence>MKTNSFFRFLTRFAFAFLVVLSFGSGAHALAIQEISSQGGVKGWLVEDHSVPIVAVRFSFKGGDVQDPAGKSGQADLLGSLLDEGAGNLSSRAFQAQMDDLGADVSFWSTADAIGGSLRVLAENRDAAVKLLAQAVQKPRFDADAFERVREQMVAGLHSVEKKPETIAQRKFATMIYGDHPYANWTTPETLGKITRDDLRVAHGRLFARDNVTVAIVGALSPQEAEKIMTRLFDALPQKAQLRPVAPARLHLNGLSTVRYDMPQTTITLVYPAVERADPQYYAAYLMNYTLGGPGLTSRLFAQVREKQGLAYGINSSLVNRDYASMLVINTATRAEQAQNSLKTIRSEVRKMVDEGISAEELAEAKSYIIGAYAVRNMRSSTDIAATLVSLQEQRLPMDYIEKRAALINAVTLEDVNAIARKLLGAEPAISMVGPMKD</sequence>
<dbReference type="Proteomes" id="UP000188912">
    <property type="component" value="Chromosome"/>
</dbReference>
<dbReference type="Pfam" id="PF00675">
    <property type="entry name" value="Peptidase_M16"/>
    <property type="match status" value="1"/>
</dbReference>
<evidence type="ECO:0000259" key="3">
    <source>
        <dbReference type="Pfam" id="PF05193"/>
    </source>
</evidence>
<proteinExistence type="predicted"/>
<dbReference type="PANTHER" id="PTHR11851">
    <property type="entry name" value="METALLOPROTEASE"/>
    <property type="match status" value="1"/>
</dbReference>
<evidence type="ECO:0000313" key="5">
    <source>
        <dbReference type="Proteomes" id="UP000188912"/>
    </source>
</evidence>
<reference evidence="4 5" key="2">
    <citation type="journal article" date="2016" name="Sci. Rep.">
        <title>The genome of Rhizobiales bacteria in predatory ants reveals urease gene functions but no genes for nitrogen fixation.</title>
        <authorList>
            <person name="Neuvonen M.M."/>
            <person name="Tamarit D."/>
            <person name="Naslund K."/>
            <person name="Liebig J."/>
            <person name="Feldhaar H."/>
            <person name="Moran N.A."/>
            <person name="Guy L."/>
            <person name="Andersson S.G."/>
        </authorList>
    </citation>
    <scope>NUCLEOTIDE SEQUENCE [LARGE SCALE GENOMIC DNA]</scope>
    <source>
        <strain evidence="4 5">Hsal</strain>
    </source>
</reference>
<dbReference type="InterPro" id="IPR050361">
    <property type="entry name" value="MPP/UQCRC_Complex"/>
</dbReference>
<dbReference type="GO" id="GO:0046872">
    <property type="term" value="F:metal ion binding"/>
    <property type="evidence" value="ECO:0007669"/>
    <property type="project" value="InterPro"/>
</dbReference>